<reference evidence="2" key="1">
    <citation type="journal article" date="2014" name="Front. Microbiol.">
        <title>High frequency of phylogenetically diverse reductive dehalogenase-homologous genes in deep subseafloor sedimentary metagenomes.</title>
        <authorList>
            <person name="Kawai M."/>
            <person name="Futagami T."/>
            <person name="Toyoda A."/>
            <person name="Takaki Y."/>
            <person name="Nishi S."/>
            <person name="Hori S."/>
            <person name="Arai W."/>
            <person name="Tsubouchi T."/>
            <person name="Morono Y."/>
            <person name="Uchiyama I."/>
            <person name="Ito T."/>
            <person name="Fujiyama A."/>
            <person name="Inagaki F."/>
            <person name="Takami H."/>
        </authorList>
    </citation>
    <scope>NUCLEOTIDE SEQUENCE</scope>
    <source>
        <strain evidence="2">Expedition CK06-06</strain>
    </source>
</reference>
<proteinExistence type="predicted"/>
<name>X1JTM2_9ZZZZ</name>
<protein>
    <recommendedName>
        <fullName evidence="1">Xylose isomerase-like TIM barrel domain-containing protein</fullName>
    </recommendedName>
</protein>
<accession>X1JTM2</accession>
<dbReference type="InterPro" id="IPR036237">
    <property type="entry name" value="Xyl_isomerase-like_sf"/>
</dbReference>
<dbReference type="Pfam" id="PF01261">
    <property type="entry name" value="AP_endonuc_2"/>
    <property type="match status" value="1"/>
</dbReference>
<organism evidence="2">
    <name type="scientific">marine sediment metagenome</name>
    <dbReference type="NCBI Taxonomy" id="412755"/>
    <lineage>
        <taxon>unclassified sequences</taxon>
        <taxon>metagenomes</taxon>
        <taxon>ecological metagenomes</taxon>
    </lineage>
</organism>
<dbReference type="SUPFAM" id="SSF51658">
    <property type="entry name" value="Xylose isomerase-like"/>
    <property type="match status" value="1"/>
</dbReference>
<comment type="caution">
    <text evidence="2">The sequence shown here is derived from an EMBL/GenBank/DDBJ whole genome shotgun (WGS) entry which is preliminary data.</text>
</comment>
<sequence>KETNLDPNKLALETIEFPLENTLDQIKKVKGAKLCIDTGHVLAKYPGDYDLFELTKKYIDITSEFHLHDGYNFPNRIKGKKIEDHIALGEGQLPIKFLKLLYEKNFRGP</sequence>
<dbReference type="InterPro" id="IPR013022">
    <property type="entry name" value="Xyl_isomerase-like_TIM-brl"/>
</dbReference>
<feature type="non-terminal residue" evidence="2">
    <location>
        <position position="1"/>
    </location>
</feature>
<gene>
    <name evidence="2" type="ORF">S03H2_70924</name>
</gene>
<feature type="non-terminal residue" evidence="2">
    <location>
        <position position="109"/>
    </location>
</feature>
<feature type="domain" description="Xylose isomerase-like TIM barrel" evidence="1">
    <location>
        <begin position="10"/>
        <end position="109"/>
    </location>
</feature>
<evidence type="ECO:0000259" key="1">
    <source>
        <dbReference type="Pfam" id="PF01261"/>
    </source>
</evidence>
<dbReference type="AlphaFoldDB" id="X1JTM2"/>
<dbReference type="EMBL" id="BARU01047291">
    <property type="protein sequence ID" value="GAH98081.1"/>
    <property type="molecule type" value="Genomic_DNA"/>
</dbReference>
<evidence type="ECO:0000313" key="2">
    <source>
        <dbReference type="EMBL" id="GAH98081.1"/>
    </source>
</evidence>
<dbReference type="Gene3D" id="3.20.20.150">
    <property type="entry name" value="Divalent-metal-dependent TIM barrel enzymes"/>
    <property type="match status" value="1"/>
</dbReference>